<gene>
    <name evidence="3" type="ORF">FPOA_03468</name>
</gene>
<evidence type="ECO:0000313" key="4">
    <source>
        <dbReference type="Proteomes" id="UP000091967"/>
    </source>
</evidence>
<keyword evidence="2" id="KW-0812">Transmembrane</keyword>
<keyword evidence="4" id="KW-1185">Reference proteome</keyword>
<organism evidence="3 4">
    <name type="scientific">Fusarium poae</name>
    <dbReference type="NCBI Taxonomy" id="36050"/>
    <lineage>
        <taxon>Eukaryota</taxon>
        <taxon>Fungi</taxon>
        <taxon>Dikarya</taxon>
        <taxon>Ascomycota</taxon>
        <taxon>Pezizomycotina</taxon>
        <taxon>Sordariomycetes</taxon>
        <taxon>Hypocreomycetidae</taxon>
        <taxon>Hypocreales</taxon>
        <taxon>Nectriaceae</taxon>
        <taxon>Fusarium</taxon>
    </lineage>
</organism>
<name>A0A1B8B9Y4_FUSPO</name>
<evidence type="ECO:0000256" key="1">
    <source>
        <dbReference type="SAM" id="MobiDB-lite"/>
    </source>
</evidence>
<evidence type="ECO:0000313" key="3">
    <source>
        <dbReference type="EMBL" id="OBS29531.1"/>
    </source>
</evidence>
<proteinExistence type="predicted"/>
<evidence type="ECO:0000256" key="2">
    <source>
        <dbReference type="SAM" id="Phobius"/>
    </source>
</evidence>
<feature type="compositionally biased region" description="Polar residues" evidence="1">
    <location>
        <begin position="1"/>
        <end position="10"/>
    </location>
</feature>
<protein>
    <submittedName>
        <fullName evidence="3">Uncharacterized protein</fullName>
    </submittedName>
</protein>
<reference evidence="3 4" key="1">
    <citation type="submission" date="2016-06" db="EMBL/GenBank/DDBJ databases">
        <title>Living apart together: crosstalk between the core and supernumerary genomes in a fungal plant pathogen.</title>
        <authorList>
            <person name="Vanheule A."/>
            <person name="Audenaert K."/>
            <person name="Warris S."/>
            <person name="Van De Geest H."/>
            <person name="Schijlen E."/>
            <person name="Hofte M."/>
            <person name="De Saeger S."/>
            <person name="Haesaert G."/>
            <person name="Waalwijk C."/>
            <person name="Van Der Lee T."/>
        </authorList>
    </citation>
    <scope>NUCLEOTIDE SEQUENCE [LARGE SCALE GENOMIC DNA]</scope>
    <source>
        <strain evidence="3 4">2516</strain>
    </source>
</reference>
<keyword evidence="2" id="KW-1133">Transmembrane helix</keyword>
<sequence length="165" mass="19142">MANGDSTKNHNIPGDQDSQKERLFDPTVTPLRFATHKANMATPNQNQDRRNVEQWQLDNTNAQHEEMISYIHHQQDEIDELKCRIARIDAVQDTVEGPAATEQEAVHSRSSPHKSISFLWLIFDLSILLSLVVGIFYLVKNPLFDDWNYLGYFLDLLDIDYPHFF</sequence>
<dbReference type="EMBL" id="LYXU01000001">
    <property type="protein sequence ID" value="OBS29531.1"/>
    <property type="molecule type" value="Genomic_DNA"/>
</dbReference>
<dbReference type="OMA" id="DIDYPHF"/>
<feature type="region of interest" description="Disordered" evidence="1">
    <location>
        <begin position="1"/>
        <end position="23"/>
    </location>
</feature>
<accession>A0A1B8B9Y4</accession>
<dbReference type="AlphaFoldDB" id="A0A1B8B9Y4"/>
<dbReference type="Proteomes" id="UP000091967">
    <property type="component" value="Unassembled WGS sequence"/>
</dbReference>
<keyword evidence="2" id="KW-0472">Membrane</keyword>
<comment type="caution">
    <text evidence="3">The sequence shown here is derived from an EMBL/GenBank/DDBJ whole genome shotgun (WGS) entry which is preliminary data.</text>
</comment>
<feature type="transmembrane region" description="Helical" evidence="2">
    <location>
        <begin position="118"/>
        <end position="139"/>
    </location>
</feature>